<keyword evidence="6" id="KW-1185">Reference proteome</keyword>
<protein>
    <submittedName>
        <fullName evidence="5">Prepilin peptidase</fullName>
    </submittedName>
</protein>
<feature type="domain" description="Prepilin type IV endopeptidase peptidase" evidence="4">
    <location>
        <begin position="13"/>
        <end position="121"/>
    </location>
</feature>
<evidence type="ECO:0000256" key="2">
    <source>
        <dbReference type="RuleBase" id="RU003793"/>
    </source>
</evidence>
<evidence type="ECO:0000256" key="3">
    <source>
        <dbReference type="SAM" id="Phobius"/>
    </source>
</evidence>
<feature type="transmembrane region" description="Helical" evidence="3">
    <location>
        <begin position="55"/>
        <end position="73"/>
    </location>
</feature>
<dbReference type="EMBL" id="CP028941">
    <property type="protein sequence ID" value="QKM61773.1"/>
    <property type="molecule type" value="Genomic_DNA"/>
</dbReference>
<dbReference type="AlphaFoldDB" id="A0A6M9Q0R1"/>
<keyword evidence="3" id="KW-0472">Membrane</keyword>
<dbReference type="GO" id="GO:0006465">
    <property type="term" value="P:signal peptide processing"/>
    <property type="evidence" value="ECO:0007669"/>
    <property type="project" value="TreeGrafter"/>
</dbReference>
<keyword evidence="3" id="KW-1133">Transmembrane helix</keyword>
<feature type="transmembrane region" description="Helical" evidence="3">
    <location>
        <begin position="6"/>
        <end position="23"/>
    </location>
</feature>
<feature type="transmembrane region" description="Helical" evidence="3">
    <location>
        <begin position="30"/>
        <end position="49"/>
    </location>
</feature>
<evidence type="ECO:0000259" key="4">
    <source>
        <dbReference type="Pfam" id="PF01478"/>
    </source>
</evidence>
<organism evidence="5 6">
    <name type="scientific">Polynucleobacter antarcticus</name>
    <dbReference type="NCBI Taxonomy" id="1743162"/>
    <lineage>
        <taxon>Bacteria</taxon>
        <taxon>Pseudomonadati</taxon>
        <taxon>Pseudomonadota</taxon>
        <taxon>Betaproteobacteria</taxon>
        <taxon>Burkholderiales</taxon>
        <taxon>Burkholderiaceae</taxon>
        <taxon>Polynucleobacter</taxon>
    </lineage>
</organism>
<accession>A0A6M9Q0R1</accession>
<evidence type="ECO:0000313" key="5">
    <source>
        <dbReference type="EMBL" id="QKM61773.1"/>
    </source>
</evidence>
<dbReference type="GO" id="GO:0004190">
    <property type="term" value="F:aspartic-type endopeptidase activity"/>
    <property type="evidence" value="ECO:0007669"/>
    <property type="project" value="InterPro"/>
</dbReference>
<dbReference type="Proteomes" id="UP000500806">
    <property type="component" value="Chromosome"/>
</dbReference>
<keyword evidence="3" id="KW-0812">Transmembrane</keyword>
<dbReference type="KEGG" id="pani:DCO16_00945"/>
<dbReference type="PANTHER" id="PTHR30487">
    <property type="entry name" value="TYPE 4 PREPILIN-LIKE PROTEINS LEADER PEPTIDE-PROCESSING ENZYME"/>
    <property type="match status" value="1"/>
</dbReference>
<dbReference type="PANTHER" id="PTHR30487:SF0">
    <property type="entry name" value="PREPILIN LEADER PEPTIDASE_N-METHYLTRANSFERASE-RELATED"/>
    <property type="match status" value="1"/>
</dbReference>
<evidence type="ECO:0000256" key="1">
    <source>
        <dbReference type="ARBA" id="ARBA00005801"/>
    </source>
</evidence>
<sequence length="165" mass="18240">MDSMIIYLIKASLVAAFTYLAYVDWHSFRLPNRITLPLIVLGMTFNGLFEQQFVSATSAWIGAVVGYGSLWALNATYRLVRGKNGVGMGDAKLLAALGAWLGWESLPSILLMASILGLIGGIAWLRWHRQQLQQAFPFGPFLAIAGIIELLWPQIIPTLIIPRLI</sequence>
<dbReference type="InterPro" id="IPR050882">
    <property type="entry name" value="Prepilin_peptidase/N-MTase"/>
</dbReference>
<dbReference type="PRINTS" id="PR00864">
    <property type="entry name" value="PREPILNPTASE"/>
</dbReference>
<reference evidence="5 6" key="1">
    <citation type="submission" date="2018-04" db="EMBL/GenBank/DDBJ databases">
        <title>Polynucleobacter sp. LimPoW16 genome.</title>
        <authorList>
            <person name="Hahn M.W."/>
        </authorList>
    </citation>
    <scope>NUCLEOTIDE SEQUENCE [LARGE SCALE GENOMIC DNA]</scope>
    <source>
        <strain evidence="5 6">LimPoW16</strain>
    </source>
</reference>
<gene>
    <name evidence="5" type="ORF">DCO16_00945</name>
</gene>
<dbReference type="InterPro" id="IPR000045">
    <property type="entry name" value="Prepilin_IV_endopep_pep"/>
</dbReference>
<evidence type="ECO:0000313" key="6">
    <source>
        <dbReference type="Proteomes" id="UP000500806"/>
    </source>
</evidence>
<dbReference type="GO" id="GO:0005886">
    <property type="term" value="C:plasma membrane"/>
    <property type="evidence" value="ECO:0007669"/>
    <property type="project" value="TreeGrafter"/>
</dbReference>
<dbReference type="Gene3D" id="1.20.120.1220">
    <property type="match status" value="1"/>
</dbReference>
<dbReference type="InterPro" id="IPR014032">
    <property type="entry name" value="Peptidase_A24A_bac"/>
</dbReference>
<dbReference type="Pfam" id="PF01478">
    <property type="entry name" value="Peptidase_A24"/>
    <property type="match status" value="1"/>
</dbReference>
<feature type="transmembrane region" description="Helical" evidence="3">
    <location>
        <begin position="109"/>
        <end position="127"/>
    </location>
</feature>
<proteinExistence type="inferred from homology"/>
<comment type="similarity">
    <text evidence="1 2">Belongs to the peptidase A24 family.</text>
</comment>
<feature type="transmembrane region" description="Helical" evidence="3">
    <location>
        <begin position="139"/>
        <end position="161"/>
    </location>
</feature>
<name>A0A6M9Q0R1_9BURK</name>
<dbReference type="RefSeq" id="WP_173941928.1">
    <property type="nucleotide sequence ID" value="NZ_CBCSCD010000002.1"/>
</dbReference>